<accession>A0ABT0SBP1</accession>
<dbReference type="RefSeq" id="WP_249916163.1">
    <property type="nucleotide sequence ID" value="NZ_JAMGBB010000001.1"/>
</dbReference>
<proteinExistence type="predicted"/>
<comment type="caution">
    <text evidence="1">The sequence shown here is derived from an EMBL/GenBank/DDBJ whole genome shotgun (WGS) entry which is preliminary data.</text>
</comment>
<name>A0ABT0SBP1_9SPHN</name>
<keyword evidence="2" id="KW-1185">Reference proteome</keyword>
<organism evidence="1 2">
    <name type="scientific">Sphingomonas brevis</name>
    <dbReference type="NCBI Taxonomy" id="2908206"/>
    <lineage>
        <taxon>Bacteria</taxon>
        <taxon>Pseudomonadati</taxon>
        <taxon>Pseudomonadota</taxon>
        <taxon>Alphaproteobacteria</taxon>
        <taxon>Sphingomonadales</taxon>
        <taxon>Sphingomonadaceae</taxon>
        <taxon>Sphingomonas</taxon>
    </lineage>
</organism>
<dbReference type="Proteomes" id="UP001165383">
    <property type="component" value="Unassembled WGS sequence"/>
</dbReference>
<reference evidence="1" key="1">
    <citation type="submission" date="2022-05" db="EMBL/GenBank/DDBJ databases">
        <authorList>
            <person name="Jo J.-H."/>
            <person name="Im W.-T."/>
        </authorList>
    </citation>
    <scope>NUCLEOTIDE SEQUENCE</scope>
    <source>
        <strain evidence="1">RB56-2</strain>
    </source>
</reference>
<dbReference type="EMBL" id="JAMGBB010000001">
    <property type="protein sequence ID" value="MCL6741797.1"/>
    <property type="molecule type" value="Genomic_DNA"/>
</dbReference>
<evidence type="ECO:0000313" key="1">
    <source>
        <dbReference type="EMBL" id="MCL6741797.1"/>
    </source>
</evidence>
<sequence>MTTAPKFCIYSNSHWQVTRSGWIETTAHYGRQEGIYQLKAADLFARLGDKHDLVRHMQTKGWVNMALLADAVLAALRLLPAGFTHGRTAAQVTQAFIDAARRECEGPQSA</sequence>
<gene>
    <name evidence="1" type="ORF">LZ518_11730</name>
</gene>
<evidence type="ECO:0000313" key="2">
    <source>
        <dbReference type="Proteomes" id="UP001165383"/>
    </source>
</evidence>
<protein>
    <recommendedName>
        <fullName evidence="3">Gene transfer agent family protein</fullName>
    </recommendedName>
</protein>
<evidence type="ECO:0008006" key="3">
    <source>
        <dbReference type="Google" id="ProtNLM"/>
    </source>
</evidence>